<evidence type="ECO:0000256" key="1">
    <source>
        <dbReference type="SAM" id="MobiDB-lite"/>
    </source>
</evidence>
<evidence type="ECO:0000313" key="3">
    <source>
        <dbReference type="Proteomes" id="UP001221757"/>
    </source>
</evidence>
<feature type="region of interest" description="Disordered" evidence="1">
    <location>
        <begin position="131"/>
        <end position="151"/>
    </location>
</feature>
<keyword evidence="3" id="KW-1185">Reference proteome</keyword>
<reference evidence="2" key="1">
    <citation type="submission" date="2023-03" db="EMBL/GenBank/DDBJ databases">
        <title>Massive genome expansion in bonnet fungi (Mycena s.s.) driven by repeated elements and novel gene families across ecological guilds.</title>
        <authorList>
            <consortium name="Lawrence Berkeley National Laboratory"/>
            <person name="Harder C.B."/>
            <person name="Miyauchi S."/>
            <person name="Viragh M."/>
            <person name="Kuo A."/>
            <person name="Thoen E."/>
            <person name="Andreopoulos B."/>
            <person name="Lu D."/>
            <person name="Skrede I."/>
            <person name="Drula E."/>
            <person name="Henrissat B."/>
            <person name="Morin E."/>
            <person name="Kohler A."/>
            <person name="Barry K."/>
            <person name="LaButti K."/>
            <person name="Morin E."/>
            <person name="Salamov A."/>
            <person name="Lipzen A."/>
            <person name="Mereny Z."/>
            <person name="Hegedus B."/>
            <person name="Baldrian P."/>
            <person name="Stursova M."/>
            <person name="Weitz H."/>
            <person name="Taylor A."/>
            <person name="Grigoriev I.V."/>
            <person name="Nagy L.G."/>
            <person name="Martin F."/>
            <person name="Kauserud H."/>
        </authorList>
    </citation>
    <scope>NUCLEOTIDE SEQUENCE</scope>
    <source>
        <strain evidence="2">CBHHK067</strain>
    </source>
</reference>
<name>A0AAD7GNV4_MYCRO</name>
<dbReference type="EMBL" id="JARKIE010000013">
    <property type="protein sequence ID" value="KAJ7703326.1"/>
    <property type="molecule type" value="Genomic_DNA"/>
</dbReference>
<dbReference type="AlphaFoldDB" id="A0AAD7GNV4"/>
<accession>A0AAD7GNV4</accession>
<gene>
    <name evidence="2" type="ORF">B0H17DRAFT_1127575</name>
</gene>
<protein>
    <submittedName>
        <fullName evidence="2">Uncharacterized protein</fullName>
    </submittedName>
</protein>
<proteinExistence type="predicted"/>
<dbReference type="Proteomes" id="UP001221757">
    <property type="component" value="Unassembled WGS sequence"/>
</dbReference>
<evidence type="ECO:0000313" key="2">
    <source>
        <dbReference type="EMBL" id="KAJ7703326.1"/>
    </source>
</evidence>
<organism evidence="2 3">
    <name type="scientific">Mycena rosella</name>
    <name type="common">Pink bonnet</name>
    <name type="synonym">Agaricus rosellus</name>
    <dbReference type="NCBI Taxonomy" id="1033263"/>
    <lineage>
        <taxon>Eukaryota</taxon>
        <taxon>Fungi</taxon>
        <taxon>Dikarya</taxon>
        <taxon>Basidiomycota</taxon>
        <taxon>Agaricomycotina</taxon>
        <taxon>Agaricomycetes</taxon>
        <taxon>Agaricomycetidae</taxon>
        <taxon>Agaricales</taxon>
        <taxon>Marasmiineae</taxon>
        <taxon>Mycenaceae</taxon>
        <taxon>Mycena</taxon>
    </lineage>
</organism>
<sequence>MGGFRTSGFDAITTELSALLNQLGEIHQIRSGRIRTVAVKADGAQELARRKLNGPAPVEIGEIIPTLLDSTVTGPKSRTFFRVKNRFSDGGIQRDPPFRQPAGGHNWVVERPHRRDPQHIVEETNFALAGSVGGEKVPHSDSMFAGRHTHV</sequence>
<comment type="caution">
    <text evidence="2">The sequence shown here is derived from an EMBL/GenBank/DDBJ whole genome shotgun (WGS) entry which is preliminary data.</text>
</comment>